<keyword evidence="1" id="KW-0812">Transmembrane</keyword>
<keyword evidence="3" id="KW-1185">Reference proteome</keyword>
<protein>
    <submittedName>
        <fullName evidence="2">Uncharacterized protein</fullName>
    </submittedName>
</protein>
<proteinExistence type="predicted"/>
<evidence type="ECO:0000313" key="3">
    <source>
        <dbReference type="Proteomes" id="UP000679126"/>
    </source>
</evidence>
<comment type="caution">
    <text evidence="2">The sequence shown here is derived from an EMBL/GenBank/DDBJ whole genome shotgun (WGS) entry which is preliminary data.</text>
</comment>
<keyword evidence="1" id="KW-0472">Membrane</keyword>
<keyword evidence="1" id="KW-1133">Transmembrane helix</keyword>
<evidence type="ECO:0000256" key="1">
    <source>
        <dbReference type="SAM" id="Phobius"/>
    </source>
</evidence>
<evidence type="ECO:0000313" key="2">
    <source>
        <dbReference type="EMBL" id="MBO9154491.1"/>
    </source>
</evidence>
<sequence length="73" mass="8073">MGNVTGRVLFFGLLLPCWPSPQAEFYALAAGKPGKYLKTNTYYLKLEAYISGTIYIFPGVLTFMMQPASASKK</sequence>
<accession>A0ABS3YIH8</accession>
<dbReference type="Proteomes" id="UP000679126">
    <property type="component" value="Unassembled WGS sequence"/>
</dbReference>
<feature type="transmembrane region" description="Helical" evidence="1">
    <location>
        <begin position="48"/>
        <end position="65"/>
    </location>
</feature>
<name>A0ABS3YIH8_9BACT</name>
<dbReference type="EMBL" id="JAGHKP010000004">
    <property type="protein sequence ID" value="MBO9154491.1"/>
    <property type="molecule type" value="Genomic_DNA"/>
</dbReference>
<reference evidence="3" key="1">
    <citation type="submission" date="2021-03" db="EMBL/GenBank/DDBJ databases">
        <title>Assistant Professor.</title>
        <authorList>
            <person name="Huq M.A."/>
        </authorList>
    </citation>
    <scope>NUCLEOTIDE SEQUENCE [LARGE SCALE GENOMIC DNA]</scope>
    <source>
        <strain evidence="3">MAH-28</strain>
    </source>
</reference>
<gene>
    <name evidence="2" type="ORF">J7I43_19855</name>
</gene>
<organism evidence="2 3">
    <name type="scientific">Chitinophaga chungangae</name>
    <dbReference type="NCBI Taxonomy" id="2821488"/>
    <lineage>
        <taxon>Bacteria</taxon>
        <taxon>Pseudomonadati</taxon>
        <taxon>Bacteroidota</taxon>
        <taxon>Chitinophagia</taxon>
        <taxon>Chitinophagales</taxon>
        <taxon>Chitinophagaceae</taxon>
        <taxon>Chitinophaga</taxon>
    </lineage>
</organism>
<dbReference type="RefSeq" id="WP_209147609.1">
    <property type="nucleotide sequence ID" value="NZ_JAGHKP010000004.1"/>
</dbReference>